<evidence type="ECO:0000313" key="1">
    <source>
        <dbReference type="EMBL" id="KAK9081785.1"/>
    </source>
</evidence>
<dbReference type="AlphaFoldDB" id="A0AAP0DYI3"/>
<keyword evidence="2" id="KW-1185">Reference proteome</keyword>
<sequence length="57" mass="6666">MNESLAAQQERTMFMTFSRGYPVTKAEVRDYFIKTYGDCIDSFHMEEVESTQQALYA</sequence>
<evidence type="ECO:0000313" key="2">
    <source>
        <dbReference type="Proteomes" id="UP001420932"/>
    </source>
</evidence>
<name>A0AAP0DYI3_9MAGN</name>
<reference evidence="1 2" key="1">
    <citation type="submission" date="2024-01" db="EMBL/GenBank/DDBJ databases">
        <title>Genome assemblies of Stephania.</title>
        <authorList>
            <person name="Yang L."/>
        </authorList>
    </citation>
    <scope>NUCLEOTIDE SEQUENCE [LARGE SCALE GENOMIC DNA]</scope>
    <source>
        <strain evidence="1">YNDBR</strain>
        <tissue evidence="1">Leaf</tissue>
    </source>
</reference>
<dbReference type="PANTHER" id="PTHR33527">
    <property type="entry name" value="OS07G0274300 PROTEIN"/>
    <property type="match status" value="1"/>
</dbReference>
<dbReference type="EMBL" id="JBBNAF010000046">
    <property type="protein sequence ID" value="KAK9081785.1"/>
    <property type="molecule type" value="Genomic_DNA"/>
</dbReference>
<comment type="caution">
    <text evidence="1">The sequence shown here is derived from an EMBL/GenBank/DDBJ whole genome shotgun (WGS) entry which is preliminary data.</text>
</comment>
<proteinExistence type="predicted"/>
<accession>A0AAP0DYI3</accession>
<dbReference type="Proteomes" id="UP001420932">
    <property type="component" value="Unassembled WGS sequence"/>
</dbReference>
<gene>
    <name evidence="1" type="ORF">Syun_031231</name>
</gene>
<dbReference type="PANTHER" id="PTHR33527:SF14">
    <property type="entry name" value="OS07G0274300 PROTEIN"/>
    <property type="match status" value="1"/>
</dbReference>
<protein>
    <submittedName>
        <fullName evidence="1">Uncharacterized protein</fullName>
    </submittedName>
</protein>
<organism evidence="1 2">
    <name type="scientific">Stephania yunnanensis</name>
    <dbReference type="NCBI Taxonomy" id="152371"/>
    <lineage>
        <taxon>Eukaryota</taxon>
        <taxon>Viridiplantae</taxon>
        <taxon>Streptophyta</taxon>
        <taxon>Embryophyta</taxon>
        <taxon>Tracheophyta</taxon>
        <taxon>Spermatophyta</taxon>
        <taxon>Magnoliopsida</taxon>
        <taxon>Ranunculales</taxon>
        <taxon>Menispermaceae</taxon>
        <taxon>Menispermoideae</taxon>
        <taxon>Cissampelideae</taxon>
        <taxon>Stephania</taxon>
    </lineage>
</organism>